<comment type="caution">
    <text evidence="2">The sequence shown here is derived from an EMBL/GenBank/DDBJ whole genome shotgun (WGS) entry which is preliminary data.</text>
</comment>
<feature type="chain" id="PRO_5043797686" description="Phytosulfokine-beta" evidence="1">
    <location>
        <begin position="22"/>
        <end position="78"/>
    </location>
</feature>
<dbReference type="AlphaFoldDB" id="A0AAV4VDW6"/>
<dbReference type="EMBL" id="BPLR01014345">
    <property type="protein sequence ID" value="GIY68233.1"/>
    <property type="molecule type" value="Genomic_DNA"/>
</dbReference>
<feature type="non-terminal residue" evidence="2">
    <location>
        <position position="78"/>
    </location>
</feature>
<protein>
    <recommendedName>
        <fullName evidence="4">Phytosulfokine-beta</fullName>
    </recommendedName>
</protein>
<feature type="signal peptide" evidence="1">
    <location>
        <begin position="1"/>
        <end position="21"/>
    </location>
</feature>
<keyword evidence="3" id="KW-1185">Reference proteome</keyword>
<reference evidence="2 3" key="1">
    <citation type="submission" date="2021-06" db="EMBL/GenBank/DDBJ databases">
        <title>Caerostris extrusa draft genome.</title>
        <authorList>
            <person name="Kono N."/>
            <person name="Arakawa K."/>
        </authorList>
    </citation>
    <scope>NUCLEOTIDE SEQUENCE [LARGE SCALE GENOMIC DNA]</scope>
</reference>
<evidence type="ECO:0000313" key="3">
    <source>
        <dbReference type="Proteomes" id="UP001054945"/>
    </source>
</evidence>
<organism evidence="2 3">
    <name type="scientific">Caerostris extrusa</name>
    <name type="common">Bark spider</name>
    <name type="synonym">Caerostris bankana</name>
    <dbReference type="NCBI Taxonomy" id="172846"/>
    <lineage>
        <taxon>Eukaryota</taxon>
        <taxon>Metazoa</taxon>
        <taxon>Ecdysozoa</taxon>
        <taxon>Arthropoda</taxon>
        <taxon>Chelicerata</taxon>
        <taxon>Arachnida</taxon>
        <taxon>Araneae</taxon>
        <taxon>Araneomorphae</taxon>
        <taxon>Entelegynae</taxon>
        <taxon>Araneoidea</taxon>
        <taxon>Araneidae</taxon>
        <taxon>Caerostris</taxon>
    </lineage>
</organism>
<evidence type="ECO:0000313" key="2">
    <source>
        <dbReference type="EMBL" id="GIY68233.1"/>
    </source>
</evidence>
<dbReference type="Proteomes" id="UP001054945">
    <property type="component" value="Unassembled WGS sequence"/>
</dbReference>
<gene>
    <name evidence="2" type="ORF">CEXT_486821</name>
</gene>
<proteinExistence type="predicted"/>
<accession>A0AAV4VDW6</accession>
<evidence type="ECO:0000256" key="1">
    <source>
        <dbReference type="SAM" id="SignalP"/>
    </source>
</evidence>
<name>A0AAV4VDW6_CAEEX</name>
<evidence type="ECO:0008006" key="4">
    <source>
        <dbReference type="Google" id="ProtNLM"/>
    </source>
</evidence>
<sequence>MLRMKIESIILLFAYIAFISAANILRTNIVQEAEDINQMDLEDMSADCKYTGGECVTEKGKAAENVHLNMVMKGAHVQ</sequence>
<keyword evidence="1" id="KW-0732">Signal</keyword>